<accession>A0A9P8QTS4</accession>
<dbReference type="AlphaFoldDB" id="A0A9P8QTS4"/>
<dbReference type="Proteomes" id="UP000827724">
    <property type="component" value="Unassembled WGS sequence"/>
</dbReference>
<sequence>MHFLATITSLASVAAAGTAYAPPSSSSSPPSNAELGNEIFTKAAVDVNAALTLAADYKCPAPMAYSPWARSCSCPPGQNYDTVQKLCLGAPMKGAWPEPKCPASGVVASLGVFCAISPTKFTKYDAAHAWCQVGVNTFTFCAQGDIEAEIAALGLGVNKDVELNVASASTSAALRNVSAGLAGLFVETIAEAFVTFNTDAFGLDVVAADVEVSLTSSVFARIQAAACLLGLGQCHFDCVSFCTKGCHNYIDVVGDLGGRLVGLNGVTILPDVVLSVDSSFAVVSLAIKDLLCTSHKLDQSTVRAYNYTC</sequence>
<evidence type="ECO:0000313" key="2">
    <source>
        <dbReference type="EMBL" id="KAH6608623.1"/>
    </source>
</evidence>
<feature type="chain" id="PRO_5040158404" description="Secreted protein" evidence="1">
    <location>
        <begin position="17"/>
        <end position="309"/>
    </location>
</feature>
<dbReference type="EMBL" id="JAIWOZ010000002">
    <property type="protein sequence ID" value="KAH6608623.1"/>
    <property type="molecule type" value="Genomic_DNA"/>
</dbReference>
<feature type="signal peptide" evidence="1">
    <location>
        <begin position="1"/>
        <end position="16"/>
    </location>
</feature>
<evidence type="ECO:0008006" key="4">
    <source>
        <dbReference type="Google" id="ProtNLM"/>
    </source>
</evidence>
<reference evidence="2" key="1">
    <citation type="submission" date="2021-08" db="EMBL/GenBank/DDBJ databases">
        <title>Chromosome-Level Trichoderma cornu-damae using Hi-C Data.</title>
        <authorList>
            <person name="Kim C.S."/>
        </authorList>
    </citation>
    <scope>NUCLEOTIDE SEQUENCE</scope>
    <source>
        <strain evidence="2">KA19-0412C</strain>
    </source>
</reference>
<gene>
    <name evidence="2" type="ORF">Trco_001969</name>
</gene>
<name>A0A9P8QTS4_9HYPO</name>
<evidence type="ECO:0000256" key="1">
    <source>
        <dbReference type="SAM" id="SignalP"/>
    </source>
</evidence>
<organism evidence="2 3">
    <name type="scientific">Trichoderma cornu-damae</name>
    <dbReference type="NCBI Taxonomy" id="654480"/>
    <lineage>
        <taxon>Eukaryota</taxon>
        <taxon>Fungi</taxon>
        <taxon>Dikarya</taxon>
        <taxon>Ascomycota</taxon>
        <taxon>Pezizomycotina</taxon>
        <taxon>Sordariomycetes</taxon>
        <taxon>Hypocreomycetidae</taxon>
        <taxon>Hypocreales</taxon>
        <taxon>Hypocreaceae</taxon>
        <taxon>Trichoderma</taxon>
    </lineage>
</organism>
<proteinExistence type="predicted"/>
<dbReference type="OrthoDB" id="5137645at2759"/>
<evidence type="ECO:0000313" key="3">
    <source>
        <dbReference type="Proteomes" id="UP000827724"/>
    </source>
</evidence>
<keyword evidence="1" id="KW-0732">Signal</keyword>
<comment type="caution">
    <text evidence="2">The sequence shown here is derived from an EMBL/GenBank/DDBJ whole genome shotgun (WGS) entry which is preliminary data.</text>
</comment>
<protein>
    <recommendedName>
        <fullName evidence="4">Secreted protein</fullName>
    </recommendedName>
</protein>
<keyword evidence="3" id="KW-1185">Reference proteome</keyword>